<keyword evidence="10" id="KW-1185">Reference proteome</keyword>
<feature type="transmembrane region" description="Helical" evidence="6">
    <location>
        <begin position="95"/>
        <end position="114"/>
    </location>
</feature>
<dbReference type="InterPro" id="IPR002123">
    <property type="entry name" value="Plipid/glycerol_acylTrfase"/>
</dbReference>
<evidence type="ECO:0000259" key="8">
    <source>
        <dbReference type="SMART" id="SM00563"/>
    </source>
</evidence>
<sequence>MVILRDRVSFFCSLLVMWWSFPLAVAFGDEWSLSKSKRNDCFAWTAFMNKFYKVKLFRVGDGECYRDGPCVWICNHRDWGDFFIDLHVVEGRSCFLSRLAVLGAFPLFGFYGLITRNAVFFRRNALRDFAKFNQWVTQQIQRSPCHGIVVYPEGTRNVKPESLPLKRGMLRYAYAERTPVQVVITTNKEHVMSQRLKKASFGVKCVTSYSDLVVPTDYSSFQDFMDEVQQTWDAQWKAAYGANFSDAVEVTPSELKVFVPQYGATMGTYAQMIAYAYTTVALMLVTASFCFVLAQKVVGLRVLHFGTFGTDVVVLSFFLAFFVACTKLIARKQD</sequence>
<evidence type="ECO:0000256" key="2">
    <source>
        <dbReference type="ARBA" id="ARBA00022516"/>
    </source>
</evidence>
<dbReference type="Pfam" id="PF01553">
    <property type="entry name" value="Acyltransferase"/>
    <property type="match status" value="1"/>
</dbReference>
<name>A0AAX4P3D6_9CHLO</name>
<dbReference type="AlphaFoldDB" id="A0AAX4P3D6"/>
<evidence type="ECO:0000313" key="9">
    <source>
        <dbReference type="EMBL" id="WZN60388.1"/>
    </source>
</evidence>
<dbReference type="PANTHER" id="PTHR10434:SF64">
    <property type="entry name" value="1-ACYL-SN-GLYCEROL-3-PHOSPHATE ACYLTRANSFERASE-RELATED"/>
    <property type="match status" value="1"/>
</dbReference>
<dbReference type="PANTHER" id="PTHR10434">
    <property type="entry name" value="1-ACYL-SN-GLYCEROL-3-PHOSPHATE ACYLTRANSFERASE"/>
    <property type="match status" value="1"/>
</dbReference>
<keyword evidence="6" id="KW-0472">Membrane</keyword>
<evidence type="ECO:0000256" key="7">
    <source>
        <dbReference type="SAM" id="SignalP"/>
    </source>
</evidence>
<dbReference type="GO" id="GO:0003841">
    <property type="term" value="F:1-acylglycerol-3-phosphate O-acyltransferase activity"/>
    <property type="evidence" value="ECO:0007669"/>
    <property type="project" value="TreeGrafter"/>
</dbReference>
<protein>
    <submittedName>
        <fullName evidence="9">PlsC domain-containing protein</fullName>
    </submittedName>
</protein>
<dbReference type="EMBL" id="CP151503">
    <property type="protein sequence ID" value="WZN60388.1"/>
    <property type="molecule type" value="Genomic_DNA"/>
</dbReference>
<proteinExistence type="predicted"/>
<dbReference type="CDD" id="cd07989">
    <property type="entry name" value="LPLAT_AGPAT-like"/>
    <property type="match status" value="1"/>
</dbReference>
<keyword evidence="2" id="KW-0444">Lipid biosynthesis</keyword>
<gene>
    <name evidence="9" type="ORF">HKI87_03g19170</name>
</gene>
<dbReference type="Proteomes" id="UP001472866">
    <property type="component" value="Chromosome 03"/>
</dbReference>
<evidence type="ECO:0000256" key="1">
    <source>
        <dbReference type="ARBA" id="ARBA00005189"/>
    </source>
</evidence>
<organism evidence="9 10">
    <name type="scientific">Chloropicon roscoffensis</name>
    <dbReference type="NCBI Taxonomy" id="1461544"/>
    <lineage>
        <taxon>Eukaryota</taxon>
        <taxon>Viridiplantae</taxon>
        <taxon>Chlorophyta</taxon>
        <taxon>Chloropicophyceae</taxon>
        <taxon>Chloropicales</taxon>
        <taxon>Chloropicaceae</taxon>
        <taxon>Chloropicon</taxon>
    </lineage>
</organism>
<feature type="domain" description="Phospholipid/glycerol acyltransferase" evidence="8">
    <location>
        <begin position="70"/>
        <end position="188"/>
    </location>
</feature>
<dbReference type="SUPFAM" id="SSF69593">
    <property type="entry name" value="Glycerol-3-phosphate (1)-acyltransferase"/>
    <property type="match status" value="1"/>
</dbReference>
<keyword evidence="7" id="KW-0732">Signal</keyword>
<evidence type="ECO:0000313" key="10">
    <source>
        <dbReference type="Proteomes" id="UP001472866"/>
    </source>
</evidence>
<evidence type="ECO:0000256" key="4">
    <source>
        <dbReference type="ARBA" id="ARBA00023098"/>
    </source>
</evidence>
<evidence type="ECO:0000256" key="6">
    <source>
        <dbReference type="SAM" id="Phobius"/>
    </source>
</evidence>
<evidence type="ECO:0000256" key="5">
    <source>
        <dbReference type="ARBA" id="ARBA00023315"/>
    </source>
</evidence>
<keyword evidence="6" id="KW-1133">Transmembrane helix</keyword>
<feature type="chain" id="PRO_5043713486" evidence="7">
    <location>
        <begin position="27"/>
        <end position="334"/>
    </location>
</feature>
<comment type="pathway">
    <text evidence="1">Lipid metabolism.</text>
</comment>
<keyword evidence="3" id="KW-0808">Transferase</keyword>
<feature type="transmembrane region" description="Helical" evidence="6">
    <location>
        <begin position="306"/>
        <end position="330"/>
    </location>
</feature>
<keyword evidence="4" id="KW-0443">Lipid metabolism</keyword>
<feature type="transmembrane region" description="Helical" evidence="6">
    <location>
        <begin position="274"/>
        <end position="294"/>
    </location>
</feature>
<reference evidence="9 10" key="1">
    <citation type="submission" date="2024-03" db="EMBL/GenBank/DDBJ databases">
        <title>Complete genome sequence of the green alga Chloropicon roscoffensis RCC1871.</title>
        <authorList>
            <person name="Lemieux C."/>
            <person name="Pombert J.-F."/>
            <person name="Otis C."/>
            <person name="Turmel M."/>
        </authorList>
    </citation>
    <scope>NUCLEOTIDE SEQUENCE [LARGE SCALE GENOMIC DNA]</scope>
    <source>
        <strain evidence="9 10">RCC1871</strain>
    </source>
</reference>
<evidence type="ECO:0000256" key="3">
    <source>
        <dbReference type="ARBA" id="ARBA00022679"/>
    </source>
</evidence>
<feature type="signal peptide" evidence="7">
    <location>
        <begin position="1"/>
        <end position="26"/>
    </location>
</feature>
<accession>A0AAX4P3D6</accession>
<keyword evidence="6" id="KW-0812">Transmembrane</keyword>
<dbReference type="SMART" id="SM00563">
    <property type="entry name" value="PlsC"/>
    <property type="match status" value="1"/>
</dbReference>
<dbReference type="GO" id="GO:0006654">
    <property type="term" value="P:phosphatidic acid biosynthetic process"/>
    <property type="evidence" value="ECO:0007669"/>
    <property type="project" value="TreeGrafter"/>
</dbReference>
<keyword evidence="5" id="KW-0012">Acyltransferase</keyword>